<dbReference type="EMBL" id="JAIWYP010000004">
    <property type="protein sequence ID" value="KAH3841818.1"/>
    <property type="molecule type" value="Genomic_DNA"/>
</dbReference>
<name>A0A9D4KLP3_DREPO</name>
<dbReference type="AlphaFoldDB" id="A0A9D4KLP3"/>
<gene>
    <name evidence="2" type="ORF">DPMN_115298</name>
</gene>
<evidence type="ECO:0000313" key="2">
    <source>
        <dbReference type="EMBL" id="KAH3841818.1"/>
    </source>
</evidence>
<dbReference type="Proteomes" id="UP000828390">
    <property type="component" value="Unassembled WGS sequence"/>
</dbReference>
<accession>A0A9D4KLP3</accession>
<reference evidence="2" key="2">
    <citation type="submission" date="2020-11" db="EMBL/GenBank/DDBJ databases">
        <authorList>
            <person name="McCartney M.A."/>
            <person name="Auch B."/>
            <person name="Kono T."/>
            <person name="Mallez S."/>
            <person name="Becker A."/>
            <person name="Gohl D.M."/>
            <person name="Silverstein K.A.T."/>
            <person name="Koren S."/>
            <person name="Bechman K.B."/>
            <person name="Herman A."/>
            <person name="Abrahante J.E."/>
            <person name="Garbe J."/>
        </authorList>
    </citation>
    <scope>NUCLEOTIDE SEQUENCE</scope>
    <source>
        <strain evidence="2">Duluth1</strain>
        <tissue evidence="2">Whole animal</tissue>
    </source>
</reference>
<reference evidence="2" key="1">
    <citation type="journal article" date="2019" name="bioRxiv">
        <title>The Genome of the Zebra Mussel, Dreissena polymorpha: A Resource for Invasive Species Research.</title>
        <authorList>
            <person name="McCartney M.A."/>
            <person name="Auch B."/>
            <person name="Kono T."/>
            <person name="Mallez S."/>
            <person name="Zhang Y."/>
            <person name="Obille A."/>
            <person name="Becker A."/>
            <person name="Abrahante J.E."/>
            <person name="Garbe J."/>
            <person name="Badalamenti J.P."/>
            <person name="Herman A."/>
            <person name="Mangelson H."/>
            <person name="Liachko I."/>
            <person name="Sullivan S."/>
            <person name="Sone E.D."/>
            <person name="Koren S."/>
            <person name="Silverstein K.A.T."/>
            <person name="Beckman K.B."/>
            <person name="Gohl D.M."/>
        </authorList>
    </citation>
    <scope>NUCLEOTIDE SEQUENCE</scope>
    <source>
        <strain evidence="2">Duluth1</strain>
        <tissue evidence="2">Whole animal</tissue>
    </source>
</reference>
<organism evidence="2 3">
    <name type="scientific">Dreissena polymorpha</name>
    <name type="common">Zebra mussel</name>
    <name type="synonym">Mytilus polymorpha</name>
    <dbReference type="NCBI Taxonomy" id="45954"/>
    <lineage>
        <taxon>Eukaryota</taxon>
        <taxon>Metazoa</taxon>
        <taxon>Spiralia</taxon>
        <taxon>Lophotrochozoa</taxon>
        <taxon>Mollusca</taxon>
        <taxon>Bivalvia</taxon>
        <taxon>Autobranchia</taxon>
        <taxon>Heteroconchia</taxon>
        <taxon>Euheterodonta</taxon>
        <taxon>Imparidentia</taxon>
        <taxon>Neoheterodontei</taxon>
        <taxon>Myida</taxon>
        <taxon>Dreissenoidea</taxon>
        <taxon>Dreissenidae</taxon>
        <taxon>Dreissena</taxon>
    </lineage>
</organism>
<evidence type="ECO:0000256" key="1">
    <source>
        <dbReference type="SAM" id="Phobius"/>
    </source>
</evidence>
<feature type="transmembrane region" description="Helical" evidence="1">
    <location>
        <begin position="6"/>
        <end position="26"/>
    </location>
</feature>
<proteinExistence type="predicted"/>
<protein>
    <recommendedName>
        <fullName evidence="4">Reverse transcriptase</fullName>
    </recommendedName>
</protein>
<keyword evidence="3" id="KW-1185">Reference proteome</keyword>
<comment type="caution">
    <text evidence="2">The sequence shown here is derived from an EMBL/GenBank/DDBJ whole genome shotgun (WGS) entry which is preliminary data.</text>
</comment>
<evidence type="ECO:0000313" key="3">
    <source>
        <dbReference type="Proteomes" id="UP000828390"/>
    </source>
</evidence>
<keyword evidence="1" id="KW-1133">Transmembrane helix</keyword>
<sequence>MGELFTTLVGVPQECLLSLVLFNIFLKKIMQETLKDHLTFISIGRRPISN</sequence>
<keyword evidence="1" id="KW-0812">Transmembrane</keyword>
<evidence type="ECO:0008006" key="4">
    <source>
        <dbReference type="Google" id="ProtNLM"/>
    </source>
</evidence>
<keyword evidence="1" id="KW-0472">Membrane</keyword>